<protein>
    <submittedName>
        <fullName evidence="1">Uncharacterized protein</fullName>
    </submittedName>
</protein>
<dbReference type="EMBL" id="GDQN01002904">
    <property type="protein sequence ID" value="JAT88150.1"/>
    <property type="molecule type" value="Transcribed_RNA"/>
</dbReference>
<sequence length="131" mass="14809">TSANQHVYKISLVKGLRRLCLGDHAANYKGCKVFQEIQKRKFHSRITQSTVTSQNKTQEMNAFTKTDLPHKEIQHEKSMTSANPEITYAQITAGTNLELILAKQSEKLDRLIDQMGTLMGLLTTIVNKLVH</sequence>
<organism evidence="1">
    <name type="scientific">Pectinophora gossypiella</name>
    <name type="common">Cotton pink bollworm</name>
    <name type="synonym">Depressaria gossypiella</name>
    <dbReference type="NCBI Taxonomy" id="13191"/>
    <lineage>
        <taxon>Eukaryota</taxon>
        <taxon>Metazoa</taxon>
        <taxon>Ecdysozoa</taxon>
        <taxon>Arthropoda</taxon>
        <taxon>Hexapoda</taxon>
        <taxon>Insecta</taxon>
        <taxon>Pterygota</taxon>
        <taxon>Neoptera</taxon>
        <taxon>Endopterygota</taxon>
        <taxon>Lepidoptera</taxon>
        <taxon>Glossata</taxon>
        <taxon>Ditrysia</taxon>
        <taxon>Gelechioidea</taxon>
        <taxon>Gelechiidae</taxon>
        <taxon>Apatetrinae</taxon>
        <taxon>Pectinophora</taxon>
    </lineage>
</organism>
<accession>A0A1E1WMC0</accession>
<reference evidence="1" key="1">
    <citation type="submission" date="2015-09" db="EMBL/GenBank/DDBJ databases">
        <title>De novo assembly of Pectinophora gossypiella (Pink Bollworm) gut transcriptome.</title>
        <authorList>
            <person name="Tassone E.E."/>
        </authorList>
    </citation>
    <scope>NUCLEOTIDE SEQUENCE</scope>
</reference>
<evidence type="ECO:0000313" key="1">
    <source>
        <dbReference type="EMBL" id="JAT88150.1"/>
    </source>
</evidence>
<proteinExistence type="predicted"/>
<dbReference type="AlphaFoldDB" id="A0A1E1WMC0"/>
<gene>
    <name evidence="1" type="ORF">g.2598</name>
</gene>
<name>A0A1E1WMC0_PECGO</name>
<feature type="non-terminal residue" evidence="1">
    <location>
        <position position="1"/>
    </location>
</feature>